<name>A0A8S5MDY7_9CAUD</name>
<accession>A0A8S5MDY7</accession>
<sequence>MNNPDIPQYDYYGTGDIYSPCNPNYPNYQNHPITPCPPKPGLDAYPAPPWDKAIAEHNLDHSSHPYLLSLFKNNTSNYYCKDTIAARDAIGKEIRVEGLMVYVTQTDELYRLEGGIENDNWKLLNVTSKNYARIGRYNPPENPQDGDFYLDLSDERLKFYFLQEWHVIPNQKDIADAIQNHNTDKDAHRARFEEVENIWLTI</sequence>
<reference evidence="1" key="1">
    <citation type="journal article" date="2021" name="Proc. Natl. Acad. Sci. U.S.A.">
        <title>A Catalog of Tens of Thousands of Viruses from Human Metagenomes Reveals Hidden Associations with Chronic Diseases.</title>
        <authorList>
            <person name="Tisza M.J."/>
            <person name="Buck C.B."/>
        </authorList>
    </citation>
    <scope>NUCLEOTIDE SEQUENCE</scope>
    <source>
        <strain evidence="1">CtYh54</strain>
    </source>
</reference>
<dbReference type="EMBL" id="BK014884">
    <property type="protein sequence ID" value="DAD80454.1"/>
    <property type="molecule type" value="Genomic_DNA"/>
</dbReference>
<evidence type="ECO:0000313" key="1">
    <source>
        <dbReference type="EMBL" id="DAD80454.1"/>
    </source>
</evidence>
<proteinExistence type="predicted"/>
<protein>
    <submittedName>
        <fullName evidence="1">Uncharacterized protein</fullName>
    </submittedName>
</protein>
<organism evidence="1">
    <name type="scientific">Siphoviridae sp. ctYh54</name>
    <dbReference type="NCBI Taxonomy" id="2826379"/>
    <lineage>
        <taxon>Viruses</taxon>
        <taxon>Duplodnaviria</taxon>
        <taxon>Heunggongvirae</taxon>
        <taxon>Uroviricota</taxon>
        <taxon>Caudoviricetes</taxon>
    </lineage>
</organism>